<dbReference type="GO" id="GO:0005829">
    <property type="term" value="C:cytosol"/>
    <property type="evidence" value="ECO:0007669"/>
    <property type="project" value="TreeGrafter"/>
</dbReference>
<evidence type="ECO:0000256" key="10">
    <source>
        <dbReference type="ARBA" id="ARBA00022842"/>
    </source>
</evidence>
<keyword evidence="8 15" id="KW-0418">Kinase</keyword>
<evidence type="ECO:0000313" key="15">
    <source>
        <dbReference type="EMBL" id="ROR82464.1"/>
    </source>
</evidence>
<dbReference type="InterPro" id="IPR006204">
    <property type="entry name" value="GHMP_kinase_N_dom"/>
</dbReference>
<dbReference type="GO" id="GO:0019287">
    <property type="term" value="P:isopentenyl diphosphate biosynthetic process, mevalonate pathway"/>
    <property type="evidence" value="ECO:0007669"/>
    <property type="project" value="UniProtKB-UniPathway"/>
</dbReference>
<dbReference type="GO" id="GO:0004496">
    <property type="term" value="F:mevalonate kinase activity"/>
    <property type="evidence" value="ECO:0007669"/>
    <property type="project" value="UniProtKB-EC"/>
</dbReference>
<evidence type="ECO:0000256" key="3">
    <source>
        <dbReference type="ARBA" id="ARBA00012103"/>
    </source>
</evidence>
<dbReference type="GO" id="GO:0005524">
    <property type="term" value="F:ATP binding"/>
    <property type="evidence" value="ECO:0007669"/>
    <property type="project" value="UniProtKB-KW"/>
</dbReference>
<dbReference type="InterPro" id="IPR006205">
    <property type="entry name" value="Mev_gal_kin"/>
</dbReference>
<accession>A0A3N2C5C6</accession>
<keyword evidence="6" id="KW-0808">Transferase</keyword>
<dbReference type="EMBL" id="RKHL01000001">
    <property type="protein sequence ID" value="ROR82464.1"/>
    <property type="molecule type" value="Genomic_DNA"/>
</dbReference>
<dbReference type="PANTHER" id="PTHR43290:SF2">
    <property type="entry name" value="MEVALONATE KINASE"/>
    <property type="match status" value="1"/>
</dbReference>
<evidence type="ECO:0000256" key="12">
    <source>
        <dbReference type="ARBA" id="ARBA00029438"/>
    </source>
</evidence>
<comment type="caution">
    <text evidence="15">The sequence shown here is derived from an EMBL/GenBank/DDBJ whole genome shotgun (WGS) entry which is preliminary data.</text>
</comment>
<keyword evidence="11" id="KW-0443">Lipid metabolism</keyword>
<gene>
    <name evidence="15" type="ORF">EDD42_2555</name>
</gene>
<evidence type="ECO:0000256" key="5">
    <source>
        <dbReference type="ARBA" id="ARBA00022516"/>
    </source>
</evidence>
<evidence type="ECO:0000313" key="16">
    <source>
        <dbReference type="Proteomes" id="UP000266915"/>
    </source>
</evidence>
<dbReference type="InterPro" id="IPR014721">
    <property type="entry name" value="Ribsml_uS5_D2-typ_fold_subgr"/>
</dbReference>
<evidence type="ECO:0000256" key="2">
    <source>
        <dbReference type="ARBA" id="ARBA00006495"/>
    </source>
</evidence>
<dbReference type="InterPro" id="IPR020568">
    <property type="entry name" value="Ribosomal_Su5_D2-typ_SF"/>
</dbReference>
<evidence type="ECO:0000256" key="4">
    <source>
        <dbReference type="ARBA" id="ARBA00022490"/>
    </source>
</evidence>
<evidence type="ECO:0000256" key="11">
    <source>
        <dbReference type="ARBA" id="ARBA00023098"/>
    </source>
</evidence>
<dbReference type="UniPathway" id="UPA00057">
    <property type="reaction ID" value="UER00098"/>
</dbReference>
<dbReference type="PROSITE" id="PS00627">
    <property type="entry name" value="GHMP_KINASES_ATP"/>
    <property type="match status" value="1"/>
</dbReference>
<dbReference type="EC" id="2.7.1.36" evidence="3"/>
<name>A0A3N2C5C6_9MICO</name>
<keyword evidence="10" id="KW-0460">Magnesium</keyword>
<reference evidence="15 16" key="1">
    <citation type="submission" date="2018-11" db="EMBL/GenBank/DDBJ databases">
        <title>Sequencing the genomes of 1000 actinobacteria strains.</title>
        <authorList>
            <person name="Klenk H.-P."/>
        </authorList>
    </citation>
    <scope>NUCLEOTIDE SEQUENCE [LARGE SCALE GENOMIC DNA]</scope>
    <source>
        <strain evidence="15 16">DSM 14012</strain>
    </source>
</reference>
<evidence type="ECO:0000259" key="14">
    <source>
        <dbReference type="Pfam" id="PF08544"/>
    </source>
</evidence>
<dbReference type="InterPro" id="IPR006203">
    <property type="entry name" value="GHMP_knse_ATP-bd_CS"/>
</dbReference>
<dbReference type="Proteomes" id="UP000266915">
    <property type="component" value="Unassembled WGS sequence"/>
</dbReference>
<evidence type="ECO:0000256" key="9">
    <source>
        <dbReference type="ARBA" id="ARBA00022840"/>
    </source>
</evidence>
<comment type="similarity">
    <text evidence="2">Belongs to the GHMP kinase family. Mevalonate kinase subfamily.</text>
</comment>
<dbReference type="SUPFAM" id="SSF54211">
    <property type="entry name" value="Ribosomal protein S5 domain 2-like"/>
    <property type="match status" value="1"/>
</dbReference>
<keyword evidence="4" id="KW-0963">Cytoplasm</keyword>
<keyword evidence="5" id="KW-0444">Lipid biosynthesis</keyword>
<dbReference type="Pfam" id="PF08544">
    <property type="entry name" value="GHMP_kinases_C"/>
    <property type="match status" value="1"/>
</dbReference>
<keyword evidence="7" id="KW-0547">Nucleotide-binding</keyword>
<sequence>MTTEHTAATGRGFAHAKAILLGEHAVVYGSPAVALPIPSLRVEATARRIDGASVLDTEISLGPLDASDPLGTTVLETLAHVGAAPAGVEVVVRGTLPIGRGLGSSAAAANAIVDAVADLHGVALDDADRFELVQRGERVAHGTPSGLDARATSSSTPILFTAGRVEHPPIRFGGSFVVADTGARGSTRKAVADVRAFVEVHPERGRALLAELERLTVAGVADLAADRRDDLGTRMNAAQVVLDELGAGHPAITALIAVAAANGALGAKLTGGGQGGCIITLAADPASARRISQALLEAGALGTWTIDAEDYA</sequence>
<feature type="domain" description="GHMP kinase N-terminal" evidence="13">
    <location>
        <begin position="78"/>
        <end position="149"/>
    </location>
</feature>
<organism evidence="15 16">
    <name type="scientific">Plantibacter flavus</name>
    <dbReference type="NCBI Taxonomy" id="150123"/>
    <lineage>
        <taxon>Bacteria</taxon>
        <taxon>Bacillati</taxon>
        <taxon>Actinomycetota</taxon>
        <taxon>Actinomycetes</taxon>
        <taxon>Micrococcales</taxon>
        <taxon>Microbacteriaceae</taxon>
        <taxon>Plantibacter</taxon>
    </lineage>
</organism>
<comment type="subcellular location">
    <subcellularLocation>
        <location evidence="1">Cytoplasm</location>
    </subcellularLocation>
</comment>
<evidence type="ECO:0000256" key="1">
    <source>
        <dbReference type="ARBA" id="ARBA00004496"/>
    </source>
</evidence>
<dbReference type="PANTHER" id="PTHR43290">
    <property type="entry name" value="MEVALONATE KINASE"/>
    <property type="match status" value="1"/>
</dbReference>
<dbReference type="InterPro" id="IPR013750">
    <property type="entry name" value="GHMP_kinase_C_dom"/>
</dbReference>
<protein>
    <recommendedName>
        <fullName evidence="3">mevalonate kinase</fullName>
        <ecNumber evidence="3">2.7.1.36</ecNumber>
    </recommendedName>
</protein>
<evidence type="ECO:0000256" key="8">
    <source>
        <dbReference type="ARBA" id="ARBA00022777"/>
    </source>
</evidence>
<dbReference type="NCBIfam" id="TIGR00549">
    <property type="entry name" value="mevalon_kin"/>
    <property type="match status" value="1"/>
</dbReference>
<evidence type="ECO:0000256" key="7">
    <source>
        <dbReference type="ARBA" id="ARBA00022741"/>
    </source>
</evidence>
<evidence type="ECO:0000259" key="13">
    <source>
        <dbReference type="Pfam" id="PF00288"/>
    </source>
</evidence>
<proteinExistence type="inferred from homology"/>
<evidence type="ECO:0000256" key="6">
    <source>
        <dbReference type="ARBA" id="ARBA00022679"/>
    </source>
</evidence>
<dbReference type="Gene3D" id="3.30.70.890">
    <property type="entry name" value="GHMP kinase, C-terminal domain"/>
    <property type="match status" value="1"/>
</dbReference>
<keyword evidence="16" id="KW-1185">Reference proteome</keyword>
<dbReference type="AlphaFoldDB" id="A0A3N2C5C6"/>
<dbReference type="PRINTS" id="PR00959">
    <property type="entry name" value="MEVGALKINASE"/>
</dbReference>
<dbReference type="Gene3D" id="3.30.230.10">
    <property type="match status" value="1"/>
</dbReference>
<dbReference type="SUPFAM" id="SSF55060">
    <property type="entry name" value="GHMP Kinase, C-terminal domain"/>
    <property type="match status" value="1"/>
</dbReference>
<dbReference type="RefSeq" id="WP_085513469.1">
    <property type="nucleotide sequence ID" value="NZ_FXAP01000005.1"/>
</dbReference>
<dbReference type="InterPro" id="IPR036554">
    <property type="entry name" value="GHMP_kinase_C_sf"/>
</dbReference>
<feature type="domain" description="GHMP kinase C-terminal" evidence="14">
    <location>
        <begin position="223"/>
        <end position="299"/>
    </location>
</feature>
<comment type="pathway">
    <text evidence="12">Isoprenoid biosynthesis; isopentenyl diphosphate biosynthesis via mevalonate pathway; isopentenyl diphosphate from (R)-mevalonate: step 1/3.</text>
</comment>
<keyword evidence="9" id="KW-0067">ATP-binding</keyword>
<dbReference type="Pfam" id="PF00288">
    <property type="entry name" value="GHMP_kinases_N"/>
    <property type="match status" value="1"/>
</dbReference>